<dbReference type="GO" id="GO:0006417">
    <property type="term" value="P:regulation of translation"/>
    <property type="evidence" value="ECO:0007669"/>
    <property type="project" value="UniProtKB-KW"/>
</dbReference>
<dbReference type="EMBL" id="VDFV01000065">
    <property type="protein sequence ID" value="TNC61567.1"/>
    <property type="molecule type" value="Genomic_DNA"/>
</dbReference>
<comment type="caution">
    <text evidence="3">The sequence shown here is derived from an EMBL/GenBank/DDBJ whole genome shotgun (WGS) entry which is preliminary data.</text>
</comment>
<dbReference type="InterPro" id="IPR023200">
    <property type="entry name" value="RMF_sf"/>
</dbReference>
<accession>A0A5C4N403</accession>
<gene>
    <name evidence="3" type="ORF">FHG71_21015</name>
</gene>
<organism evidence="3 4">
    <name type="scientific">Rubellimicrobium roseum</name>
    <dbReference type="NCBI Taxonomy" id="687525"/>
    <lineage>
        <taxon>Bacteria</taxon>
        <taxon>Pseudomonadati</taxon>
        <taxon>Pseudomonadota</taxon>
        <taxon>Alphaproteobacteria</taxon>
        <taxon>Rhodobacterales</taxon>
        <taxon>Roseobacteraceae</taxon>
        <taxon>Rubellimicrobium</taxon>
    </lineage>
</organism>
<evidence type="ECO:0000313" key="4">
    <source>
        <dbReference type="Proteomes" id="UP000305709"/>
    </source>
</evidence>
<proteinExistence type="predicted"/>
<dbReference type="AlphaFoldDB" id="A0A5C4N403"/>
<keyword evidence="2" id="KW-0810">Translation regulation</keyword>
<dbReference type="OrthoDB" id="9803736at2"/>
<dbReference type="Proteomes" id="UP000305709">
    <property type="component" value="Unassembled WGS sequence"/>
</dbReference>
<protein>
    <submittedName>
        <fullName evidence="3">Uncharacterized protein</fullName>
    </submittedName>
</protein>
<dbReference type="RefSeq" id="WP_139083656.1">
    <property type="nucleotide sequence ID" value="NZ_VDFV01000065.1"/>
</dbReference>
<dbReference type="Gene3D" id="1.10.10.620">
    <property type="entry name" value="ribosome modulation factor like domain"/>
    <property type="match status" value="1"/>
</dbReference>
<dbReference type="InterPro" id="IPR007040">
    <property type="entry name" value="Ribosome_modulation_factor"/>
</dbReference>
<keyword evidence="1" id="KW-0963">Cytoplasm</keyword>
<evidence type="ECO:0000313" key="3">
    <source>
        <dbReference type="EMBL" id="TNC61567.1"/>
    </source>
</evidence>
<sequence length="73" mass="7681">MAHDTLLDAWCKGYAAARDGQPASASPYADGDPLASAWGRGWAKALAQAELHWTYGATQPALRTPGRVLQQGG</sequence>
<evidence type="ECO:0000256" key="2">
    <source>
        <dbReference type="ARBA" id="ARBA00022845"/>
    </source>
</evidence>
<reference evidence="3 4" key="1">
    <citation type="submission" date="2019-06" db="EMBL/GenBank/DDBJ databases">
        <authorList>
            <person name="Jiang L."/>
        </authorList>
    </citation>
    <scope>NUCLEOTIDE SEQUENCE [LARGE SCALE GENOMIC DNA]</scope>
    <source>
        <strain evidence="3 4">YIM 48858</strain>
    </source>
</reference>
<keyword evidence="4" id="KW-1185">Reference proteome</keyword>
<dbReference type="Pfam" id="PF04957">
    <property type="entry name" value="RMF"/>
    <property type="match status" value="1"/>
</dbReference>
<evidence type="ECO:0000256" key="1">
    <source>
        <dbReference type="ARBA" id="ARBA00022490"/>
    </source>
</evidence>
<name>A0A5C4N403_9RHOB</name>